<dbReference type="CDD" id="cd00130">
    <property type="entry name" value="PAS"/>
    <property type="match status" value="2"/>
</dbReference>
<dbReference type="SMART" id="SM00387">
    <property type="entry name" value="HATPase_c"/>
    <property type="match status" value="1"/>
</dbReference>
<dbReference type="InterPro" id="IPR029016">
    <property type="entry name" value="GAF-like_dom_sf"/>
</dbReference>
<gene>
    <name evidence="7" type="ORF">NCWK1_0199</name>
</gene>
<comment type="similarity">
    <text evidence="1">In the N-terminal section; belongs to the phytochrome family.</text>
</comment>
<feature type="coiled-coil region" evidence="3">
    <location>
        <begin position="541"/>
        <end position="568"/>
    </location>
</feature>
<dbReference type="InterPro" id="IPR000014">
    <property type="entry name" value="PAS"/>
</dbReference>
<dbReference type="Pfam" id="PF01590">
    <property type="entry name" value="GAF"/>
    <property type="match status" value="1"/>
</dbReference>
<comment type="caution">
    <text evidence="7">The sequence shown here is derived from an EMBL/GenBank/DDBJ whole genome shotgun (WGS) entry which is preliminary data.</text>
</comment>
<dbReference type="InterPro" id="IPR005467">
    <property type="entry name" value="His_kinase_dom"/>
</dbReference>
<dbReference type="Pfam" id="PF02518">
    <property type="entry name" value="HATPase_c"/>
    <property type="match status" value="1"/>
</dbReference>
<dbReference type="InterPro" id="IPR003594">
    <property type="entry name" value="HATPase_dom"/>
</dbReference>
<dbReference type="PROSITE" id="PS50109">
    <property type="entry name" value="HIS_KIN"/>
    <property type="match status" value="1"/>
</dbReference>
<evidence type="ECO:0000313" key="7">
    <source>
        <dbReference type="EMBL" id="GBE90483.1"/>
    </source>
</evidence>
<evidence type="ECO:0000256" key="3">
    <source>
        <dbReference type="SAM" id="Coils"/>
    </source>
</evidence>
<dbReference type="PROSITE" id="PS50113">
    <property type="entry name" value="PAC"/>
    <property type="match status" value="1"/>
</dbReference>
<dbReference type="InterPro" id="IPR003018">
    <property type="entry name" value="GAF"/>
</dbReference>
<dbReference type="Gene3D" id="3.30.450.20">
    <property type="entry name" value="PAS domain"/>
    <property type="match status" value="4"/>
</dbReference>
<keyword evidence="8" id="KW-1185">Reference proteome</keyword>
<dbReference type="NCBIfam" id="TIGR00229">
    <property type="entry name" value="sensory_box"/>
    <property type="match status" value="3"/>
</dbReference>
<dbReference type="InterPro" id="IPR016132">
    <property type="entry name" value="Phyto_chromo_attachment"/>
</dbReference>
<dbReference type="PROSITE" id="PS50046">
    <property type="entry name" value="PHYTOCHROME_2"/>
    <property type="match status" value="1"/>
</dbReference>
<keyword evidence="2 7" id="KW-0418">Kinase</keyword>
<evidence type="ECO:0000259" key="5">
    <source>
        <dbReference type="PROSITE" id="PS50109"/>
    </source>
</evidence>
<evidence type="ECO:0000256" key="2">
    <source>
        <dbReference type="ARBA" id="ARBA00022777"/>
    </source>
</evidence>
<dbReference type="GO" id="GO:0016301">
    <property type="term" value="F:kinase activity"/>
    <property type="evidence" value="ECO:0007669"/>
    <property type="project" value="UniProtKB-KW"/>
</dbReference>
<keyword evidence="3" id="KW-0175">Coiled coil</keyword>
<dbReference type="AlphaFoldDB" id="A0A2H6LBC4"/>
<evidence type="ECO:0000313" key="8">
    <source>
        <dbReference type="Proteomes" id="UP000236527"/>
    </source>
</evidence>
<dbReference type="InterPro" id="IPR000700">
    <property type="entry name" value="PAS-assoc_C"/>
</dbReference>
<dbReference type="Pfam" id="PF13426">
    <property type="entry name" value="PAS_9"/>
    <property type="match status" value="2"/>
</dbReference>
<protein>
    <submittedName>
        <fullName evidence="7">Two-component sensor histidine kinase</fullName>
    </submittedName>
</protein>
<dbReference type="InterPro" id="IPR001610">
    <property type="entry name" value="PAC"/>
</dbReference>
<sequence>MNNEFLFTNNPCPIWIYDRETLKFLNVNEAAISKYGYSKVQFLQMQITDLYHVEHLPALLENLSNYQYNLNFHHQCRHCCQNGKYIDVETVTHAIEYEHKNSHLVYIQDITERKAIEGNLLASEAMFRAVSERIPAPLMISRLSDGLILNANQEFFKAFRCESVDIINCPVTDIYHDINESQNLLTELEKQGSLHNYEIMLKRADGSTFWAIASLQHLIFNGESAILSVLSDITEHKNTETHLKEQNEFLQSIFERIPLMIALINPAGQLEWVNQEWEKIIGWKLEDFPSCDLLTSIYPNAEDRQYVMNFVQSADQTWDDFKNKVRDGRIVDTSWTNIRLPNNQIMGIGQDITYRKQTERALKTQLEREQLMRTVVQRIHQSLNLQDILNATVQEVRHLLQVERVIVYQFAPDMSGKVVAESVESGWTVSLGVQIEDTCFQTGREVDYHQGRKRAIADIYQAGLTNCHIHLLEQFEVKANLVVPILLELGGENIGSRLWGLLVAHQCSRPREWEENQLDLLDQLSVTIAIAIQKSSIFQQAQTELVERQKAEKQLRSALAEKEILLKEVHHRVKNNLQIVSSLLQLQSQTLKDPEVIRVFQDSQNRIDSISLIHKNLYTSPNIGELDVVDYIQTLATSILISYQIGLERIDLKTNIAAVSLNVDQAIACGLIINELISNCLKHAFPNEEKGSITITLQNINDHIEMSIQDNGVGIPNDLDWNNSSSLGLSLVYDLVTEQLEGSMTLERHHGTKFTIKFPQFIL</sequence>
<reference evidence="8" key="1">
    <citation type="journal article" date="2018" name="Genome Announc.">
        <title>Draft Genome Sequence of the Nitrogen-Fixing and Hormogonia-Inducing Cyanobacterium Nostoc cycadae Strain WK-1, Isolated from the Coralloid Roots of Cycas revoluta.</title>
        <authorList>
            <person name="Kanesaki Y."/>
            <person name="Hirose M."/>
            <person name="Hirose Y."/>
            <person name="Fujisawa T."/>
            <person name="Nakamura Y."/>
            <person name="Watanabe S."/>
            <person name="Matsunaga S."/>
            <person name="Uchida H."/>
            <person name="Murakami A."/>
        </authorList>
    </citation>
    <scope>NUCLEOTIDE SEQUENCE [LARGE SCALE GENOMIC DNA]</scope>
    <source>
        <strain evidence="8">WK-1</strain>
    </source>
</reference>
<dbReference type="SUPFAM" id="SSF55785">
    <property type="entry name" value="PYP-like sensor domain (PAS domain)"/>
    <property type="match status" value="3"/>
</dbReference>
<evidence type="ECO:0000259" key="4">
    <source>
        <dbReference type="PROSITE" id="PS50046"/>
    </source>
</evidence>
<accession>A0A2H6LBC4</accession>
<dbReference type="EMBL" id="BDGE01000003">
    <property type="protein sequence ID" value="GBE90483.1"/>
    <property type="molecule type" value="Genomic_DNA"/>
</dbReference>
<feature type="domain" description="PAC" evidence="6">
    <location>
        <begin position="195"/>
        <end position="245"/>
    </location>
</feature>
<dbReference type="SUPFAM" id="SSF55874">
    <property type="entry name" value="ATPase domain of HSP90 chaperone/DNA topoisomerase II/histidine kinase"/>
    <property type="match status" value="1"/>
</dbReference>
<dbReference type="SMART" id="SM00065">
    <property type="entry name" value="GAF"/>
    <property type="match status" value="1"/>
</dbReference>
<dbReference type="SUPFAM" id="SSF55781">
    <property type="entry name" value="GAF domain-like"/>
    <property type="match status" value="1"/>
</dbReference>
<dbReference type="Proteomes" id="UP000236527">
    <property type="component" value="Unassembled WGS sequence"/>
</dbReference>
<dbReference type="Gene3D" id="3.30.450.40">
    <property type="match status" value="1"/>
</dbReference>
<dbReference type="SMART" id="SM00086">
    <property type="entry name" value="PAC"/>
    <property type="match status" value="3"/>
</dbReference>
<proteinExistence type="inferred from homology"/>
<organism evidence="7 8">
    <name type="scientific">Nostoc cycadae WK-1</name>
    <dbReference type="NCBI Taxonomy" id="1861711"/>
    <lineage>
        <taxon>Bacteria</taxon>
        <taxon>Bacillati</taxon>
        <taxon>Cyanobacteriota</taxon>
        <taxon>Cyanophyceae</taxon>
        <taxon>Nostocales</taxon>
        <taxon>Nostocaceae</taxon>
        <taxon>Nostoc</taxon>
    </lineage>
</organism>
<dbReference type="Gene3D" id="3.30.565.10">
    <property type="entry name" value="Histidine kinase-like ATPase, C-terminal domain"/>
    <property type="match status" value="1"/>
</dbReference>
<dbReference type="InterPro" id="IPR036890">
    <property type="entry name" value="HATPase_C_sf"/>
</dbReference>
<keyword evidence="2 7" id="KW-0808">Transferase</keyword>
<dbReference type="InterPro" id="IPR035965">
    <property type="entry name" value="PAS-like_dom_sf"/>
</dbReference>
<dbReference type="RefSeq" id="WP_103123407.1">
    <property type="nucleotide sequence ID" value="NZ_DF978421.1"/>
</dbReference>
<dbReference type="PANTHER" id="PTHR43065:SF23">
    <property type="entry name" value="SENSOR HISTIDINE KINASE PDTAS"/>
    <property type="match status" value="1"/>
</dbReference>
<dbReference type="PANTHER" id="PTHR43065">
    <property type="entry name" value="SENSOR HISTIDINE KINASE"/>
    <property type="match status" value="1"/>
</dbReference>
<dbReference type="InterPro" id="IPR011495">
    <property type="entry name" value="Sig_transdc_His_kin_sub2_dim/P"/>
</dbReference>
<feature type="domain" description="Histidine kinase" evidence="5">
    <location>
        <begin position="568"/>
        <end position="762"/>
    </location>
</feature>
<feature type="domain" description="Phytochrome chromophore attachment site" evidence="4">
    <location>
        <begin position="384"/>
        <end position="527"/>
    </location>
</feature>
<evidence type="ECO:0000259" key="6">
    <source>
        <dbReference type="PROSITE" id="PS50113"/>
    </source>
</evidence>
<dbReference type="SMART" id="SM00091">
    <property type="entry name" value="PAS"/>
    <property type="match status" value="3"/>
</dbReference>
<dbReference type="Pfam" id="PF13188">
    <property type="entry name" value="PAS_8"/>
    <property type="match status" value="1"/>
</dbReference>
<name>A0A2H6LBC4_9NOSO</name>
<dbReference type="Pfam" id="PF07568">
    <property type="entry name" value="HisKA_2"/>
    <property type="match status" value="1"/>
</dbReference>
<evidence type="ECO:0000256" key="1">
    <source>
        <dbReference type="ARBA" id="ARBA00006402"/>
    </source>
</evidence>